<keyword evidence="7 12" id="KW-0547">Nucleotide-binding</keyword>
<dbReference type="InterPro" id="IPR024909">
    <property type="entry name" value="Cys-tRNA/MSH_ligase"/>
</dbReference>
<dbReference type="PANTHER" id="PTHR10890:SF3">
    <property type="entry name" value="CYSTEINE--TRNA LIGASE, CYTOPLASMIC"/>
    <property type="match status" value="1"/>
</dbReference>
<feature type="binding site" evidence="12">
    <location>
        <position position="269"/>
    </location>
    <ligand>
        <name>ATP</name>
        <dbReference type="ChEBI" id="CHEBI:30616"/>
    </ligand>
</feature>
<dbReference type="EC" id="6.1.1.16" evidence="12"/>
<keyword evidence="8 12" id="KW-0862">Zinc</keyword>
<keyword evidence="4 12" id="KW-0963">Cytoplasm</keyword>
<feature type="binding site" evidence="12">
    <location>
        <position position="29"/>
    </location>
    <ligand>
        <name>Zn(2+)</name>
        <dbReference type="ChEBI" id="CHEBI:29105"/>
    </ligand>
</feature>
<gene>
    <name evidence="12 14" type="primary">cysS</name>
    <name evidence="14" type="ORF">GPICK_00250</name>
</gene>
<dbReference type="FunFam" id="3.40.50.620:FF:000009">
    <property type="entry name" value="Cysteine--tRNA ligase"/>
    <property type="match status" value="1"/>
</dbReference>
<evidence type="ECO:0000256" key="10">
    <source>
        <dbReference type="ARBA" id="ARBA00022917"/>
    </source>
</evidence>
<dbReference type="SUPFAM" id="SSF47323">
    <property type="entry name" value="Anticodon-binding domain of a subclass of class I aminoacyl-tRNA synthetases"/>
    <property type="match status" value="1"/>
</dbReference>
<dbReference type="GO" id="GO:0006423">
    <property type="term" value="P:cysteinyl-tRNA aminoacylation"/>
    <property type="evidence" value="ECO:0007669"/>
    <property type="project" value="UniProtKB-UniRule"/>
</dbReference>
<evidence type="ECO:0000259" key="13">
    <source>
        <dbReference type="SMART" id="SM00840"/>
    </source>
</evidence>
<evidence type="ECO:0000256" key="1">
    <source>
        <dbReference type="ARBA" id="ARBA00004496"/>
    </source>
</evidence>
<comment type="similarity">
    <text evidence="2 12">Belongs to the class-I aminoacyl-tRNA synthetase family.</text>
</comment>
<evidence type="ECO:0000313" key="15">
    <source>
        <dbReference type="Proteomes" id="UP000057609"/>
    </source>
</evidence>
<comment type="cofactor">
    <cofactor evidence="12">
        <name>Zn(2+)</name>
        <dbReference type="ChEBI" id="CHEBI:29105"/>
    </cofactor>
    <text evidence="12">Binds 1 zinc ion per subunit.</text>
</comment>
<feature type="short sequence motif" description="'KMSKS' region" evidence="12">
    <location>
        <begin position="266"/>
        <end position="270"/>
    </location>
</feature>
<reference evidence="14 15" key="1">
    <citation type="journal article" date="2015" name="Genome Announc.">
        <title>Complete Genome of Geobacter pickeringii G13T, a Metal-Reducing Isolate from Sedimentary Kaolin Deposits.</title>
        <authorList>
            <person name="Badalamenti J.P."/>
            <person name="Bond D.R."/>
        </authorList>
    </citation>
    <scope>NUCLEOTIDE SEQUENCE [LARGE SCALE GENOMIC DNA]</scope>
    <source>
        <strain evidence="14 15">G13</strain>
    </source>
</reference>
<sequence>MALRVYNTLTGAKEEFVPLEPGKVTMYVCGVTVYDHCHIGHARANVVFDMIYRYLRRSGLEVTYVRNYTDVDDKIINRANKEGVPFTVISERFIAEFDKDMAALGLELPTHQPKATEHIVEMIEVIERLIAKGHAYAADGDVYFCVEKFAPYLKLSKRNLEEMQAGARIEVGEKKRHPMDFALWKGSKPGEPYWESPWGAGRPGWHIECSAMSMKYLGETFDIHGGGKDLIFPHHENEIAQSEAANGKPFARYWIHNGFVNINAEKMSKSLGNFFTIKEVLEKYDAEVLRFFLLSAHYRSPIDFSDQNLKEAEAGLERIYKTLGGIDALLEGVPSAAQTPSLADTERELAEKVEQLPSRFREAMDDDFNTAQALGYVFDLVRSANKALAEGAPSGAEARKALTAARRGVSEIGTVLGIFSSSPEGFAERLKGRKSTGLTITEEEIERLIEERTAARAARDYQRSDEIRDQLLAHSIVLLDSPQGTTWNVK</sequence>
<dbReference type="SUPFAM" id="SSF52374">
    <property type="entry name" value="Nucleotidylyl transferase"/>
    <property type="match status" value="1"/>
</dbReference>
<dbReference type="InterPro" id="IPR015273">
    <property type="entry name" value="Cys-tRNA-synt_Ia_DALR"/>
</dbReference>
<dbReference type="AlphaFoldDB" id="A0A0B5BBS0"/>
<dbReference type="CDD" id="cd00672">
    <property type="entry name" value="CysRS_core"/>
    <property type="match status" value="1"/>
</dbReference>
<feature type="binding site" evidence="12">
    <location>
        <position position="234"/>
    </location>
    <ligand>
        <name>Zn(2+)</name>
        <dbReference type="ChEBI" id="CHEBI:29105"/>
    </ligand>
</feature>
<evidence type="ECO:0000256" key="6">
    <source>
        <dbReference type="ARBA" id="ARBA00022723"/>
    </source>
</evidence>
<proteinExistence type="inferred from homology"/>
<dbReference type="InterPro" id="IPR014729">
    <property type="entry name" value="Rossmann-like_a/b/a_fold"/>
</dbReference>
<feature type="short sequence motif" description="'HIGH' region" evidence="12">
    <location>
        <begin position="31"/>
        <end position="41"/>
    </location>
</feature>
<comment type="subunit">
    <text evidence="3 12">Monomer.</text>
</comment>
<dbReference type="InterPro" id="IPR009080">
    <property type="entry name" value="tRNAsynth_Ia_anticodon-bd"/>
</dbReference>
<evidence type="ECO:0000256" key="9">
    <source>
        <dbReference type="ARBA" id="ARBA00022840"/>
    </source>
</evidence>
<comment type="subcellular location">
    <subcellularLocation>
        <location evidence="1 12">Cytoplasm</location>
    </subcellularLocation>
</comment>
<dbReference type="SMART" id="SM00840">
    <property type="entry name" value="DALR_2"/>
    <property type="match status" value="1"/>
</dbReference>
<dbReference type="OrthoDB" id="9815130at2"/>
<keyword evidence="11 12" id="KW-0030">Aminoacyl-tRNA synthetase</keyword>
<dbReference type="GO" id="GO:0004817">
    <property type="term" value="F:cysteine-tRNA ligase activity"/>
    <property type="evidence" value="ECO:0007669"/>
    <property type="project" value="UniProtKB-UniRule"/>
</dbReference>
<dbReference type="Pfam" id="PF01406">
    <property type="entry name" value="tRNA-synt_1e"/>
    <property type="match status" value="1"/>
</dbReference>
<evidence type="ECO:0000256" key="7">
    <source>
        <dbReference type="ARBA" id="ARBA00022741"/>
    </source>
</evidence>
<dbReference type="PANTHER" id="PTHR10890">
    <property type="entry name" value="CYSTEINYL-TRNA SYNTHETASE"/>
    <property type="match status" value="1"/>
</dbReference>
<evidence type="ECO:0000256" key="12">
    <source>
        <dbReference type="HAMAP-Rule" id="MF_00041"/>
    </source>
</evidence>
<dbReference type="HAMAP" id="MF_00041">
    <property type="entry name" value="Cys_tRNA_synth"/>
    <property type="match status" value="1"/>
</dbReference>
<dbReference type="EMBL" id="CP009788">
    <property type="protein sequence ID" value="AJE02010.1"/>
    <property type="molecule type" value="Genomic_DNA"/>
</dbReference>
<dbReference type="Pfam" id="PF09190">
    <property type="entry name" value="DALR_2"/>
    <property type="match status" value="1"/>
</dbReference>
<dbReference type="GO" id="GO:0008270">
    <property type="term" value="F:zinc ion binding"/>
    <property type="evidence" value="ECO:0007669"/>
    <property type="project" value="UniProtKB-UniRule"/>
</dbReference>
<dbReference type="KEGG" id="gpi:GPICK_00250"/>
<dbReference type="Gene3D" id="3.40.50.620">
    <property type="entry name" value="HUPs"/>
    <property type="match status" value="1"/>
</dbReference>
<comment type="catalytic activity">
    <reaction evidence="12">
        <text>tRNA(Cys) + L-cysteine + ATP = L-cysteinyl-tRNA(Cys) + AMP + diphosphate</text>
        <dbReference type="Rhea" id="RHEA:17773"/>
        <dbReference type="Rhea" id="RHEA-COMP:9661"/>
        <dbReference type="Rhea" id="RHEA-COMP:9679"/>
        <dbReference type="ChEBI" id="CHEBI:30616"/>
        <dbReference type="ChEBI" id="CHEBI:33019"/>
        <dbReference type="ChEBI" id="CHEBI:35235"/>
        <dbReference type="ChEBI" id="CHEBI:78442"/>
        <dbReference type="ChEBI" id="CHEBI:78517"/>
        <dbReference type="ChEBI" id="CHEBI:456215"/>
        <dbReference type="EC" id="6.1.1.16"/>
    </reaction>
</comment>
<dbReference type="STRING" id="345632.GPICK_00250"/>
<evidence type="ECO:0000256" key="5">
    <source>
        <dbReference type="ARBA" id="ARBA00022598"/>
    </source>
</evidence>
<keyword evidence="10 12" id="KW-0648">Protein biosynthesis</keyword>
<dbReference type="InterPro" id="IPR015803">
    <property type="entry name" value="Cys-tRNA-ligase"/>
</dbReference>
<dbReference type="Proteomes" id="UP000057609">
    <property type="component" value="Chromosome"/>
</dbReference>
<keyword evidence="9 12" id="KW-0067">ATP-binding</keyword>
<organism evidence="14 15">
    <name type="scientific">Geobacter pickeringii</name>
    <dbReference type="NCBI Taxonomy" id="345632"/>
    <lineage>
        <taxon>Bacteria</taxon>
        <taxon>Pseudomonadati</taxon>
        <taxon>Thermodesulfobacteriota</taxon>
        <taxon>Desulfuromonadia</taxon>
        <taxon>Geobacterales</taxon>
        <taxon>Geobacteraceae</taxon>
        <taxon>Geobacter</taxon>
    </lineage>
</organism>
<name>A0A0B5BBS0_9BACT</name>
<dbReference type="NCBIfam" id="TIGR00435">
    <property type="entry name" value="cysS"/>
    <property type="match status" value="1"/>
</dbReference>
<feature type="domain" description="Cysteinyl-tRNA synthetase class Ia DALR" evidence="13">
    <location>
        <begin position="359"/>
        <end position="427"/>
    </location>
</feature>
<dbReference type="RefSeq" id="WP_039739423.1">
    <property type="nucleotide sequence ID" value="NZ_CP009788.1"/>
</dbReference>
<keyword evidence="5 12" id="KW-0436">Ligase</keyword>
<evidence type="ECO:0000256" key="8">
    <source>
        <dbReference type="ARBA" id="ARBA00022833"/>
    </source>
</evidence>
<evidence type="ECO:0000313" key="14">
    <source>
        <dbReference type="EMBL" id="AJE02010.1"/>
    </source>
</evidence>
<dbReference type="HOGENOM" id="CLU_013528_0_1_7"/>
<dbReference type="InterPro" id="IPR032678">
    <property type="entry name" value="tRNA-synt_1_cat_dom"/>
</dbReference>
<dbReference type="Gene3D" id="1.20.120.1910">
    <property type="entry name" value="Cysteine-tRNA ligase, C-terminal anti-codon recognition domain"/>
    <property type="match status" value="1"/>
</dbReference>
<dbReference type="PRINTS" id="PR00983">
    <property type="entry name" value="TRNASYNTHCYS"/>
</dbReference>
<dbReference type="GO" id="GO:0005524">
    <property type="term" value="F:ATP binding"/>
    <property type="evidence" value="ECO:0007669"/>
    <property type="project" value="UniProtKB-UniRule"/>
</dbReference>
<protein>
    <recommendedName>
        <fullName evidence="12">Cysteine--tRNA ligase</fullName>
        <ecNumber evidence="12">6.1.1.16</ecNumber>
    </recommendedName>
    <alternativeName>
        <fullName evidence="12">Cysteinyl-tRNA synthetase</fullName>
        <shortName evidence="12">CysRS</shortName>
    </alternativeName>
</protein>
<evidence type="ECO:0000256" key="4">
    <source>
        <dbReference type="ARBA" id="ARBA00022490"/>
    </source>
</evidence>
<evidence type="ECO:0000256" key="3">
    <source>
        <dbReference type="ARBA" id="ARBA00011245"/>
    </source>
</evidence>
<feature type="binding site" evidence="12">
    <location>
        <position position="238"/>
    </location>
    <ligand>
        <name>Zn(2+)</name>
        <dbReference type="ChEBI" id="CHEBI:29105"/>
    </ligand>
</feature>
<dbReference type="GO" id="GO:0005829">
    <property type="term" value="C:cytosol"/>
    <property type="evidence" value="ECO:0007669"/>
    <property type="project" value="TreeGrafter"/>
</dbReference>
<feature type="binding site" evidence="12">
    <location>
        <position position="209"/>
    </location>
    <ligand>
        <name>Zn(2+)</name>
        <dbReference type="ChEBI" id="CHEBI:29105"/>
    </ligand>
</feature>
<keyword evidence="15" id="KW-1185">Reference proteome</keyword>
<accession>A0A0B5BBS0</accession>
<keyword evidence="6 12" id="KW-0479">Metal-binding</keyword>
<evidence type="ECO:0000256" key="11">
    <source>
        <dbReference type="ARBA" id="ARBA00023146"/>
    </source>
</evidence>
<evidence type="ECO:0000256" key="2">
    <source>
        <dbReference type="ARBA" id="ARBA00005594"/>
    </source>
</evidence>